<sequence length="427" mass="48593">MAQLNHLREREVLPDNYVFAARKDRPHSSHGGVAIITKANIDVSEIVLDTPTEMVAASIPSKDNSKPIIVCSIYRPTNNDVDYTNKMCATLRELHRNHLDHTLWIGGDANIPDINWACDSVEGHNYPTTISQQFIDIFSDLGCQQVIDFPTRGSNILDIFATNRPSLLNKARPLPGLSDHDIVLIDINTTPHRRRPVRRLVYLWAKADTEAISSDLAENLAKFQQHANNNAPVDVMWNDFKKICTHSINAHVPSKFTSCRFNQPLCDRNIRRLSRRKRRAHRRARITNTQNDWRKYREAQSTNRKECRKSYLKYINNMLGEEGHSNKKLYSYIQSKRCDSSGVSPLRNEGLLHSSPKEKAEILNQQFSSVFHMESLSNLPDLGQSTYPGDSFFPAGVVIWNSLSPAIVTADSLEAFKARISPRSYPF</sequence>
<organism evidence="2 3">
    <name type="scientific">Magallana gigas</name>
    <name type="common">Pacific oyster</name>
    <name type="synonym">Crassostrea gigas</name>
    <dbReference type="NCBI Taxonomy" id="29159"/>
    <lineage>
        <taxon>Eukaryota</taxon>
        <taxon>Metazoa</taxon>
        <taxon>Spiralia</taxon>
        <taxon>Lophotrochozoa</taxon>
        <taxon>Mollusca</taxon>
        <taxon>Bivalvia</taxon>
        <taxon>Autobranchia</taxon>
        <taxon>Pteriomorphia</taxon>
        <taxon>Ostreida</taxon>
        <taxon>Ostreoidea</taxon>
        <taxon>Ostreidae</taxon>
        <taxon>Magallana</taxon>
    </lineage>
</organism>
<evidence type="ECO:0000313" key="3">
    <source>
        <dbReference type="Proteomes" id="UP000005408"/>
    </source>
</evidence>
<keyword evidence="3" id="KW-1185">Reference proteome</keyword>
<dbReference type="EnsemblMetazoa" id="G8156.1">
    <property type="protein sequence ID" value="G8156.1:cds"/>
    <property type="gene ID" value="G8156"/>
</dbReference>
<reference evidence="2" key="1">
    <citation type="submission" date="2022-08" db="UniProtKB">
        <authorList>
            <consortium name="EnsemblMetazoa"/>
        </authorList>
    </citation>
    <scope>IDENTIFICATION</scope>
    <source>
        <strain evidence="2">05x7-T-G4-1.051#20</strain>
    </source>
</reference>
<dbReference type="Gene3D" id="3.60.10.10">
    <property type="entry name" value="Endonuclease/exonuclease/phosphatase"/>
    <property type="match status" value="1"/>
</dbReference>
<accession>A0A8W8NYB2</accession>
<dbReference type="GO" id="GO:0007508">
    <property type="term" value="P:larval heart development"/>
    <property type="evidence" value="ECO:0007669"/>
    <property type="project" value="TreeGrafter"/>
</dbReference>
<dbReference type="GO" id="GO:0003824">
    <property type="term" value="F:catalytic activity"/>
    <property type="evidence" value="ECO:0007669"/>
    <property type="project" value="InterPro"/>
</dbReference>
<dbReference type="GO" id="GO:0031012">
    <property type="term" value="C:extracellular matrix"/>
    <property type="evidence" value="ECO:0007669"/>
    <property type="project" value="TreeGrafter"/>
</dbReference>
<proteinExistence type="predicted"/>
<dbReference type="Proteomes" id="UP000005408">
    <property type="component" value="Unassembled WGS sequence"/>
</dbReference>
<dbReference type="AlphaFoldDB" id="A0A8W8NYB2"/>
<dbReference type="InterPro" id="IPR036691">
    <property type="entry name" value="Endo/exonu/phosph_ase_sf"/>
</dbReference>
<evidence type="ECO:0000313" key="2">
    <source>
        <dbReference type="EnsemblMetazoa" id="G8156.1:cds"/>
    </source>
</evidence>
<dbReference type="Pfam" id="PF14529">
    <property type="entry name" value="Exo_endo_phos_2"/>
    <property type="match status" value="1"/>
</dbReference>
<dbReference type="GO" id="GO:0061343">
    <property type="term" value="P:cell adhesion involved in heart morphogenesis"/>
    <property type="evidence" value="ECO:0007669"/>
    <property type="project" value="TreeGrafter"/>
</dbReference>
<name>A0A8W8NYB2_MAGGI</name>
<dbReference type="InterPro" id="IPR005135">
    <property type="entry name" value="Endo/exonuclease/phosphatase"/>
</dbReference>
<evidence type="ECO:0000259" key="1">
    <source>
        <dbReference type="Pfam" id="PF14529"/>
    </source>
</evidence>
<dbReference type="PANTHER" id="PTHR33395">
    <property type="entry name" value="TRANSCRIPTASE, PUTATIVE-RELATED-RELATED"/>
    <property type="match status" value="1"/>
</dbReference>
<dbReference type="SUPFAM" id="SSF56219">
    <property type="entry name" value="DNase I-like"/>
    <property type="match status" value="1"/>
</dbReference>
<dbReference type="PANTHER" id="PTHR33395:SF22">
    <property type="entry name" value="REVERSE TRANSCRIPTASE DOMAIN-CONTAINING PROTEIN"/>
    <property type="match status" value="1"/>
</dbReference>
<protein>
    <recommendedName>
        <fullName evidence="1">Endonuclease/exonuclease/phosphatase domain-containing protein</fullName>
    </recommendedName>
</protein>
<feature type="domain" description="Endonuclease/exonuclease/phosphatase" evidence="1">
    <location>
        <begin position="68"/>
        <end position="183"/>
    </location>
</feature>